<name>A0ABR3JFK3_9AGAR</name>
<gene>
    <name evidence="2" type="ORF">HGRIS_003344</name>
</gene>
<sequence length="121" mass="13411">MAVGSDATEEDAIRRSNNFFVESVGQAYFWESTEGAAEDSKRVFRGEVEVLKTLKPSFVGTSAEPTERLLAEAIEIVSRQMPGVVTRSYAPPGYQKPQGGDYNRSMGLLENGNQRFIHHGR</sequence>
<comment type="caution">
    <text evidence="2">The sequence shown here is derived from an EMBL/GenBank/DDBJ whole genome shotgun (WGS) entry which is preliminary data.</text>
</comment>
<reference evidence="3" key="1">
    <citation type="submission" date="2024-06" db="EMBL/GenBank/DDBJ databases">
        <title>Multi-omics analyses provide insights into the biosynthesis of the anticancer antibiotic pleurotin in Hohenbuehelia grisea.</title>
        <authorList>
            <person name="Weaver J.A."/>
            <person name="Alberti F."/>
        </authorList>
    </citation>
    <scope>NUCLEOTIDE SEQUENCE [LARGE SCALE GENOMIC DNA]</scope>
    <source>
        <strain evidence="3">T-177</strain>
    </source>
</reference>
<evidence type="ECO:0000256" key="1">
    <source>
        <dbReference type="SAM" id="MobiDB-lite"/>
    </source>
</evidence>
<proteinExistence type="predicted"/>
<keyword evidence="3" id="KW-1185">Reference proteome</keyword>
<protein>
    <submittedName>
        <fullName evidence="2">Uncharacterized protein</fullName>
    </submittedName>
</protein>
<evidence type="ECO:0000313" key="3">
    <source>
        <dbReference type="Proteomes" id="UP001556367"/>
    </source>
</evidence>
<organism evidence="2 3">
    <name type="scientific">Hohenbuehelia grisea</name>
    <dbReference type="NCBI Taxonomy" id="104357"/>
    <lineage>
        <taxon>Eukaryota</taxon>
        <taxon>Fungi</taxon>
        <taxon>Dikarya</taxon>
        <taxon>Basidiomycota</taxon>
        <taxon>Agaricomycotina</taxon>
        <taxon>Agaricomycetes</taxon>
        <taxon>Agaricomycetidae</taxon>
        <taxon>Agaricales</taxon>
        <taxon>Pleurotineae</taxon>
        <taxon>Pleurotaceae</taxon>
        <taxon>Hohenbuehelia</taxon>
    </lineage>
</organism>
<evidence type="ECO:0000313" key="2">
    <source>
        <dbReference type="EMBL" id="KAL0954351.1"/>
    </source>
</evidence>
<dbReference type="Proteomes" id="UP001556367">
    <property type="component" value="Unassembled WGS sequence"/>
</dbReference>
<feature type="region of interest" description="Disordered" evidence="1">
    <location>
        <begin position="88"/>
        <end position="107"/>
    </location>
</feature>
<accession>A0ABR3JFK3</accession>
<dbReference type="EMBL" id="JASNQZ010000007">
    <property type="protein sequence ID" value="KAL0954351.1"/>
    <property type="molecule type" value="Genomic_DNA"/>
</dbReference>